<name>A0ABN2AE52_9ACTN</name>
<evidence type="ECO:0000256" key="1">
    <source>
        <dbReference type="ARBA" id="ARBA00023125"/>
    </source>
</evidence>
<dbReference type="Gene3D" id="1.10.357.10">
    <property type="entry name" value="Tetracycline Repressor, domain 2"/>
    <property type="match status" value="1"/>
</dbReference>
<dbReference type="RefSeq" id="WP_141004598.1">
    <property type="nucleotide sequence ID" value="NZ_BAAAOR010000015.1"/>
</dbReference>
<dbReference type="PROSITE" id="PS50977">
    <property type="entry name" value="HTH_TETR_2"/>
    <property type="match status" value="1"/>
</dbReference>
<dbReference type="InterPro" id="IPR050109">
    <property type="entry name" value="HTH-type_TetR-like_transc_reg"/>
</dbReference>
<protein>
    <recommendedName>
        <fullName evidence="3">HTH tetR-type domain-containing protein</fullName>
    </recommendedName>
</protein>
<dbReference type="InterPro" id="IPR009057">
    <property type="entry name" value="Homeodomain-like_sf"/>
</dbReference>
<dbReference type="Pfam" id="PF00440">
    <property type="entry name" value="TetR_N"/>
    <property type="match status" value="1"/>
</dbReference>
<dbReference type="SUPFAM" id="SSF46689">
    <property type="entry name" value="Homeodomain-like"/>
    <property type="match status" value="1"/>
</dbReference>
<reference evidence="4 5" key="1">
    <citation type="journal article" date="2019" name="Int. J. Syst. Evol. Microbiol.">
        <title>The Global Catalogue of Microorganisms (GCM) 10K type strain sequencing project: providing services to taxonomists for standard genome sequencing and annotation.</title>
        <authorList>
            <consortium name="The Broad Institute Genomics Platform"/>
            <consortium name="The Broad Institute Genome Sequencing Center for Infectious Disease"/>
            <person name="Wu L."/>
            <person name="Ma J."/>
        </authorList>
    </citation>
    <scope>NUCLEOTIDE SEQUENCE [LARGE SCALE GENOMIC DNA]</scope>
    <source>
        <strain evidence="4 5">JCM 14942</strain>
    </source>
</reference>
<feature type="DNA-binding region" description="H-T-H motif" evidence="2">
    <location>
        <begin position="46"/>
        <end position="65"/>
    </location>
</feature>
<comment type="caution">
    <text evidence="4">The sequence shown here is derived from an EMBL/GenBank/DDBJ whole genome shotgun (WGS) entry which is preliminary data.</text>
</comment>
<dbReference type="PANTHER" id="PTHR30055">
    <property type="entry name" value="HTH-TYPE TRANSCRIPTIONAL REGULATOR RUTR"/>
    <property type="match status" value="1"/>
</dbReference>
<sequence>MGTARRDQPDGRKRRWQQHNADRRQAVIDAALTVLARDLEPGAELSVQQIADEAGVHRTVLYRYFADRTDLDVAIQQEICNRAGVLLLAAVTLEGTPREIAHRIIDAYVGWGAENVALMRFAERDIAGAASKPLDDAIGQIAEQIELVIGGFLALLDAEVSDEDRDALTPYVFLLVGGVMAAVRSWSSRDELRPPAPAFTRLLADVTWLQIEGLAASRDIEVPDLPVEQLLNIEEA</sequence>
<accession>A0ABN2AE52</accession>
<feature type="domain" description="HTH tetR-type" evidence="3">
    <location>
        <begin position="21"/>
        <end position="83"/>
    </location>
</feature>
<organism evidence="4 5">
    <name type="scientific">Nocardioides humi</name>
    <dbReference type="NCBI Taxonomy" id="449461"/>
    <lineage>
        <taxon>Bacteria</taxon>
        <taxon>Bacillati</taxon>
        <taxon>Actinomycetota</taxon>
        <taxon>Actinomycetes</taxon>
        <taxon>Propionibacteriales</taxon>
        <taxon>Nocardioidaceae</taxon>
        <taxon>Nocardioides</taxon>
    </lineage>
</organism>
<keyword evidence="1 2" id="KW-0238">DNA-binding</keyword>
<evidence type="ECO:0000256" key="2">
    <source>
        <dbReference type="PROSITE-ProRule" id="PRU00335"/>
    </source>
</evidence>
<evidence type="ECO:0000313" key="5">
    <source>
        <dbReference type="Proteomes" id="UP001500842"/>
    </source>
</evidence>
<dbReference type="InterPro" id="IPR001647">
    <property type="entry name" value="HTH_TetR"/>
</dbReference>
<dbReference type="EMBL" id="BAAAOR010000015">
    <property type="protein sequence ID" value="GAA1516486.1"/>
    <property type="molecule type" value="Genomic_DNA"/>
</dbReference>
<dbReference type="Proteomes" id="UP001500842">
    <property type="component" value="Unassembled WGS sequence"/>
</dbReference>
<proteinExistence type="predicted"/>
<gene>
    <name evidence="4" type="ORF">GCM10009788_20880</name>
</gene>
<dbReference type="PANTHER" id="PTHR30055:SF160">
    <property type="entry name" value="TRANSCRIPTIONAL REGULATORY PROTEIN (PROBABLY ASNC-FAMILY)-RELATED"/>
    <property type="match status" value="1"/>
</dbReference>
<evidence type="ECO:0000313" key="4">
    <source>
        <dbReference type="EMBL" id="GAA1516486.1"/>
    </source>
</evidence>
<keyword evidence="5" id="KW-1185">Reference proteome</keyword>
<evidence type="ECO:0000259" key="3">
    <source>
        <dbReference type="PROSITE" id="PS50977"/>
    </source>
</evidence>